<evidence type="ECO:0000313" key="5">
    <source>
        <dbReference type="Proteomes" id="UP000544872"/>
    </source>
</evidence>
<dbReference type="GO" id="GO:0016853">
    <property type="term" value="F:isomerase activity"/>
    <property type="evidence" value="ECO:0007669"/>
    <property type="project" value="UniProtKB-KW"/>
</dbReference>
<proteinExistence type="inferred from homology"/>
<protein>
    <submittedName>
        <fullName evidence="4">PhzF family phenazine biosynthesis protein</fullName>
    </submittedName>
</protein>
<evidence type="ECO:0000256" key="1">
    <source>
        <dbReference type="ARBA" id="ARBA00008270"/>
    </source>
</evidence>
<keyword evidence="2" id="KW-0413">Isomerase</keyword>
<dbReference type="InterPro" id="IPR003719">
    <property type="entry name" value="Phenazine_PhzF-like"/>
</dbReference>
<name>A0A7W9ZFW6_NOVIT</name>
<evidence type="ECO:0000256" key="3">
    <source>
        <dbReference type="PIRSR" id="PIRSR016184-1"/>
    </source>
</evidence>
<accession>A0A7W9ZFW6</accession>
<dbReference type="PIRSF" id="PIRSF016184">
    <property type="entry name" value="PhzC_PhzF"/>
    <property type="match status" value="1"/>
</dbReference>
<keyword evidence="5" id="KW-1185">Reference proteome</keyword>
<dbReference type="GO" id="GO:0005737">
    <property type="term" value="C:cytoplasm"/>
    <property type="evidence" value="ECO:0007669"/>
    <property type="project" value="TreeGrafter"/>
</dbReference>
<dbReference type="Proteomes" id="UP000544872">
    <property type="component" value="Unassembled WGS sequence"/>
</dbReference>
<sequence length="275" mass="29722">MTTPVLTDQPLYIVDAFTQTRLSGNAAAVMPLAAWPEEAVMQAVAAENAQSETAFFVPSADGGYDIRWFTPAVEVPLCGHATLASAWVIFNRLDPAAQTITFHTREVGDVTVRRGADGRSVMSFPSFTRLVRTVPEGIDRVLGARALEVQRMSEGDLLVVLDSPARVRDLTPQLDRIGSLGTKAVCVTAEGPDPLTGTGDYVCRYFLPERGIPEDPVTGSIQRVLTPFWSKRLGKADLVARQVSPRGGTLYCRVDGDRTEVAGDAVLYLEGKVTV</sequence>
<comment type="caution">
    <text evidence="4">The sequence shown here is derived from an EMBL/GenBank/DDBJ whole genome shotgun (WGS) entry which is preliminary data.</text>
</comment>
<dbReference type="Gene3D" id="3.10.310.10">
    <property type="entry name" value="Diaminopimelate Epimerase, Chain A, domain 1"/>
    <property type="match status" value="2"/>
</dbReference>
<dbReference type="EMBL" id="JACIIX010000005">
    <property type="protein sequence ID" value="MBB6210343.1"/>
    <property type="molecule type" value="Genomic_DNA"/>
</dbReference>
<dbReference type="PANTHER" id="PTHR13774:SF17">
    <property type="entry name" value="PHENAZINE BIOSYNTHESIS-LIKE DOMAIN-CONTAINING PROTEIN"/>
    <property type="match status" value="1"/>
</dbReference>
<reference evidence="4 5" key="1">
    <citation type="submission" date="2020-08" db="EMBL/GenBank/DDBJ databases">
        <title>Genomic Encyclopedia of Type Strains, Phase IV (KMG-IV): sequencing the most valuable type-strain genomes for metagenomic binning, comparative biology and taxonomic classification.</title>
        <authorList>
            <person name="Goeker M."/>
        </authorList>
    </citation>
    <scope>NUCLEOTIDE SEQUENCE [LARGE SCALE GENOMIC DNA]</scope>
    <source>
        <strain evidence="4 5">DSM 11590</strain>
    </source>
</reference>
<dbReference type="NCBIfam" id="TIGR00654">
    <property type="entry name" value="PhzF_family"/>
    <property type="match status" value="1"/>
</dbReference>
<gene>
    <name evidence="4" type="ORF">FHS48_001758</name>
</gene>
<comment type="similarity">
    <text evidence="1">Belongs to the PhzF family.</text>
</comment>
<dbReference type="RefSeq" id="WP_184263173.1">
    <property type="nucleotide sequence ID" value="NZ_JACIIX010000005.1"/>
</dbReference>
<evidence type="ECO:0000313" key="4">
    <source>
        <dbReference type="EMBL" id="MBB6210343.1"/>
    </source>
</evidence>
<feature type="active site" evidence="3">
    <location>
        <position position="52"/>
    </location>
</feature>
<dbReference type="PANTHER" id="PTHR13774">
    <property type="entry name" value="PHENAZINE BIOSYNTHESIS PROTEIN"/>
    <property type="match status" value="1"/>
</dbReference>
<evidence type="ECO:0000256" key="2">
    <source>
        <dbReference type="ARBA" id="ARBA00023235"/>
    </source>
</evidence>
<organism evidence="4 5">
    <name type="scientific">Novispirillum itersonii</name>
    <name type="common">Aquaspirillum itersonii</name>
    <dbReference type="NCBI Taxonomy" id="189"/>
    <lineage>
        <taxon>Bacteria</taxon>
        <taxon>Pseudomonadati</taxon>
        <taxon>Pseudomonadota</taxon>
        <taxon>Alphaproteobacteria</taxon>
        <taxon>Rhodospirillales</taxon>
        <taxon>Novispirillaceae</taxon>
        <taxon>Novispirillum</taxon>
    </lineage>
</organism>
<dbReference type="AlphaFoldDB" id="A0A7W9ZFW6"/>
<dbReference type="Pfam" id="PF02567">
    <property type="entry name" value="PhzC-PhzF"/>
    <property type="match status" value="1"/>
</dbReference>
<dbReference type="SUPFAM" id="SSF54506">
    <property type="entry name" value="Diaminopimelate epimerase-like"/>
    <property type="match status" value="1"/>
</dbReference>